<protein>
    <recommendedName>
        <fullName evidence="2">SWIM-type domain-containing protein</fullName>
    </recommendedName>
</protein>
<dbReference type="OrthoDB" id="7821105at2"/>
<keyword evidence="1" id="KW-0863">Zinc-finger</keyword>
<keyword evidence="1" id="KW-0479">Metal-binding</keyword>
<evidence type="ECO:0000313" key="3">
    <source>
        <dbReference type="EMBL" id="QDU22194.1"/>
    </source>
</evidence>
<keyword evidence="4" id="KW-1185">Reference proteome</keyword>
<feature type="domain" description="SWIM-type" evidence="2">
    <location>
        <begin position="505"/>
        <end position="546"/>
    </location>
</feature>
<name>A0A517XXH4_9BACT</name>
<dbReference type="AlphaFoldDB" id="A0A517XXH4"/>
<dbReference type="EMBL" id="CP036273">
    <property type="protein sequence ID" value="QDU22194.1"/>
    <property type="molecule type" value="Genomic_DNA"/>
</dbReference>
<dbReference type="InterPro" id="IPR007527">
    <property type="entry name" value="Znf_SWIM"/>
</dbReference>
<dbReference type="RefSeq" id="WP_145241723.1">
    <property type="nucleotide sequence ID" value="NZ_CP036273.1"/>
</dbReference>
<organism evidence="3 4">
    <name type="scientific">Urbifossiella limnaea</name>
    <dbReference type="NCBI Taxonomy" id="2528023"/>
    <lineage>
        <taxon>Bacteria</taxon>
        <taxon>Pseudomonadati</taxon>
        <taxon>Planctomycetota</taxon>
        <taxon>Planctomycetia</taxon>
        <taxon>Gemmatales</taxon>
        <taxon>Gemmataceae</taxon>
        <taxon>Urbifossiella</taxon>
    </lineage>
</organism>
<evidence type="ECO:0000313" key="4">
    <source>
        <dbReference type="Proteomes" id="UP000319576"/>
    </source>
</evidence>
<gene>
    <name evidence="3" type="ORF">ETAA1_41700</name>
</gene>
<dbReference type="GO" id="GO:0008270">
    <property type="term" value="F:zinc ion binding"/>
    <property type="evidence" value="ECO:0007669"/>
    <property type="project" value="UniProtKB-KW"/>
</dbReference>
<dbReference type="PROSITE" id="PS50966">
    <property type="entry name" value="ZF_SWIM"/>
    <property type="match status" value="1"/>
</dbReference>
<reference evidence="3 4" key="1">
    <citation type="submission" date="2019-02" db="EMBL/GenBank/DDBJ databases">
        <title>Deep-cultivation of Planctomycetes and their phenomic and genomic characterization uncovers novel biology.</title>
        <authorList>
            <person name="Wiegand S."/>
            <person name="Jogler M."/>
            <person name="Boedeker C."/>
            <person name="Pinto D."/>
            <person name="Vollmers J."/>
            <person name="Rivas-Marin E."/>
            <person name="Kohn T."/>
            <person name="Peeters S.H."/>
            <person name="Heuer A."/>
            <person name="Rast P."/>
            <person name="Oberbeckmann S."/>
            <person name="Bunk B."/>
            <person name="Jeske O."/>
            <person name="Meyerdierks A."/>
            <person name="Storesund J.E."/>
            <person name="Kallscheuer N."/>
            <person name="Luecker S."/>
            <person name="Lage O.M."/>
            <person name="Pohl T."/>
            <person name="Merkel B.J."/>
            <person name="Hornburger P."/>
            <person name="Mueller R.-W."/>
            <person name="Bruemmer F."/>
            <person name="Labrenz M."/>
            <person name="Spormann A.M."/>
            <person name="Op den Camp H."/>
            <person name="Overmann J."/>
            <person name="Amann R."/>
            <person name="Jetten M.S.M."/>
            <person name="Mascher T."/>
            <person name="Medema M.H."/>
            <person name="Devos D.P."/>
            <person name="Kaster A.-K."/>
            <person name="Ovreas L."/>
            <person name="Rohde M."/>
            <person name="Galperin M.Y."/>
            <person name="Jogler C."/>
        </authorList>
    </citation>
    <scope>NUCLEOTIDE SEQUENCE [LARGE SCALE GENOMIC DNA]</scope>
    <source>
        <strain evidence="3 4">ETA_A1</strain>
    </source>
</reference>
<keyword evidence="1" id="KW-0862">Zinc</keyword>
<sequence length="567" mass="63704">MQLSVAYCGRSQVARTTAGLAVSLAPNLRRDRVSFTGTLRQPLRFREAVSALHDVVVSDLRFKRKDKTGYEQWKREEKEREGRIRREAVAARRKDLLGEFNTPVAAGLEANFNRCKSRYWAARQKYSSYLQREDPQLWRLLMPCDPVITVSPDVVFFECFSADESSYGCLTVDRGAFEAERDVSLGTTNVDYSWRLYDHFQEIRSYRETRFTIDPLGFEVQTQADAATYREEKIELPPSWLRGFSTLQSAMSLPMRRVPVSREGVYSLLAFLKRNKAKASPRAVRFELIPGQPTAIVLEPWERRVVLHSIPYQGSRAEVIRVWGRDRLRVLARLLPVLDGADVYLLGTGLPSFWVMRMGEMQLTLGLSGWTTNDWTSGGSALDQLAPPVDPAPAMLNEVAAAFRENTRWTLDALATRVRAPAPAVSAGLNKLALLGQVIHDLPHEVYRWRQIMPVTLSAEVIGPENPETVAARQMPPRAVRLTLDHTDAKGMRHLAGSADGRTGVEVTLDADERIVAGQCGCSYFFTGGLRKGPCRHLQAVRNKALNPDPSGGTLETWYRRFAPVGV</sequence>
<proteinExistence type="predicted"/>
<accession>A0A517XXH4</accession>
<evidence type="ECO:0000256" key="1">
    <source>
        <dbReference type="PROSITE-ProRule" id="PRU00325"/>
    </source>
</evidence>
<dbReference type="Proteomes" id="UP000319576">
    <property type="component" value="Chromosome"/>
</dbReference>
<evidence type="ECO:0000259" key="2">
    <source>
        <dbReference type="PROSITE" id="PS50966"/>
    </source>
</evidence>
<dbReference type="KEGG" id="uli:ETAA1_41700"/>